<evidence type="ECO:0000313" key="9">
    <source>
        <dbReference type="EMBL" id="MFC7272524.1"/>
    </source>
</evidence>
<dbReference type="SUPFAM" id="SSF110296">
    <property type="entry name" value="Oligoxyloglucan reducing end-specific cellobiohydrolase"/>
    <property type="match status" value="1"/>
</dbReference>
<feature type="region of interest" description="Disordered" evidence="7">
    <location>
        <begin position="435"/>
        <end position="488"/>
    </location>
</feature>
<feature type="compositionally biased region" description="Low complexity" evidence="7">
    <location>
        <begin position="442"/>
        <end position="480"/>
    </location>
</feature>
<dbReference type="InterPro" id="IPR015943">
    <property type="entry name" value="WD40/YVTN_repeat-like_dom_sf"/>
</dbReference>
<keyword evidence="5" id="KW-0624">Polysaccharide degradation</keyword>
<keyword evidence="3" id="KW-0119">Carbohydrate metabolism</keyword>
<dbReference type="InterPro" id="IPR011635">
    <property type="entry name" value="CARDB"/>
</dbReference>
<dbReference type="EMBL" id="JBHTBJ010000001">
    <property type="protein sequence ID" value="MFC7272524.1"/>
    <property type="molecule type" value="Genomic_DNA"/>
</dbReference>
<evidence type="ECO:0000256" key="2">
    <source>
        <dbReference type="ARBA" id="ARBA00022801"/>
    </source>
</evidence>
<evidence type="ECO:0000256" key="7">
    <source>
        <dbReference type="SAM" id="MobiDB-lite"/>
    </source>
</evidence>
<evidence type="ECO:0000256" key="1">
    <source>
        <dbReference type="ARBA" id="ARBA00022729"/>
    </source>
</evidence>
<dbReference type="Proteomes" id="UP001596548">
    <property type="component" value="Unassembled WGS sequence"/>
</dbReference>
<evidence type="ECO:0000259" key="8">
    <source>
        <dbReference type="Pfam" id="PF07705"/>
    </source>
</evidence>
<dbReference type="Pfam" id="PF07705">
    <property type="entry name" value="CARDB"/>
    <property type="match status" value="1"/>
</dbReference>
<proteinExistence type="inferred from homology"/>
<keyword evidence="10" id="KW-1185">Reference proteome</keyword>
<keyword evidence="1" id="KW-0732">Signal</keyword>
<protein>
    <submittedName>
        <fullName evidence="9">WD40/YVTN/BNR-like repeat-containing protein</fullName>
    </submittedName>
</protein>
<keyword evidence="2" id="KW-0378">Hydrolase</keyword>
<evidence type="ECO:0000256" key="3">
    <source>
        <dbReference type="ARBA" id="ARBA00023277"/>
    </source>
</evidence>
<comment type="similarity">
    <text evidence="6">Belongs to the glycosyl hydrolase 74 family.</text>
</comment>
<gene>
    <name evidence="9" type="ORF">ACFQS1_00905</name>
</gene>
<name>A0ABW2HHZ8_9ACTN</name>
<evidence type="ECO:0000256" key="5">
    <source>
        <dbReference type="ARBA" id="ARBA00023326"/>
    </source>
</evidence>
<accession>A0ABW2HHZ8</accession>
<dbReference type="Gene3D" id="2.60.40.10">
    <property type="entry name" value="Immunoglobulins"/>
    <property type="match status" value="1"/>
</dbReference>
<evidence type="ECO:0000256" key="6">
    <source>
        <dbReference type="ARBA" id="ARBA00037986"/>
    </source>
</evidence>
<comment type="caution">
    <text evidence="9">The sequence shown here is derived from an EMBL/GenBank/DDBJ whole genome shotgun (WGS) entry which is preliminary data.</text>
</comment>
<dbReference type="PANTHER" id="PTHR43739">
    <property type="entry name" value="XYLOGLUCANASE (EUROFUNG)"/>
    <property type="match status" value="1"/>
</dbReference>
<dbReference type="InterPro" id="IPR013783">
    <property type="entry name" value="Ig-like_fold"/>
</dbReference>
<dbReference type="InterPro" id="IPR052025">
    <property type="entry name" value="Xyloglucanase_GH74"/>
</dbReference>
<sequence length="488" mass="50437">MPVFSEGLRPDEFAVLTLGAVQARVRDTDASVDVEVRNEGADPVADVVVAVLAEARVAASATVAVRPGEAARATLSWPWRGGPEHVTVVVDPDQLLTMEPRTACTRTVSMDRTPAAAAAAPSRWVSLGPALIRSGLGATGRLHHIVIRPDRPATMLVAGGGGSGSGVWRTEDAGATWAPVTDAFGTPDVKALAMDPADPARVYAATTDGLLVTTNGGTSWSRVAGNDALGMTGADGALVVDPADPVRLYLANARGVSRSVDRGRTRAVVHAAGQGTDLITGAPAGRLLAAVRNDGDLAQTGVWASSDSGDSWRRLTGCPGGRLPAITGPTGIRLARSGSTIFASFKTGTGWTLYRTTGVGCSIGGRPESVWERGWRPEGTAGGEPIFRRLWKYLCADPADPDSSIWAAPTCGYPPTVATPSPGSPSRMWITRVSRCTPPSPGRSSRSPTAASTARPSVAPRVPGSFSARASATPSCTTSRTPPPTRIC</sequence>
<dbReference type="RefSeq" id="WP_378963907.1">
    <property type="nucleotide sequence ID" value="NZ_JBHTBJ010000001.1"/>
</dbReference>
<evidence type="ECO:0000313" key="10">
    <source>
        <dbReference type="Proteomes" id="UP001596548"/>
    </source>
</evidence>
<reference evidence="10" key="1">
    <citation type="journal article" date="2019" name="Int. J. Syst. Evol. Microbiol.">
        <title>The Global Catalogue of Microorganisms (GCM) 10K type strain sequencing project: providing services to taxonomists for standard genome sequencing and annotation.</title>
        <authorList>
            <consortium name="The Broad Institute Genomics Platform"/>
            <consortium name="The Broad Institute Genome Sequencing Center for Infectious Disease"/>
            <person name="Wu L."/>
            <person name="Ma J."/>
        </authorList>
    </citation>
    <scope>NUCLEOTIDE SEQUENCE [LARGE SCALE GENOMIC DNA]</scope>
    <source>
        <strain evidence="10">XZYJT-10</strain>
    </source>
</reference>
<organism evidence="9 10">
    <name type="scientific">Paractinoplanes rhizophilus</name>
    <dbReference type="NCBI Taxonomy" id="1416877"/>
    <lineage>
        <taxon>Bacteria</taxon>
        <taxon>Bacillati</taxon>
        <taxon>Actinomycetota</taxon>
        <taxon>Actinomycetes</taxon>
        <taxon>Micromonosporales</taxon>
        <taxon>Micromonosporaceae</taxon>
        <taxon>Paractinoplanes</taxon>
    </lineage>
</organism>
<evidence type="ECO:0000256" key="4">
    <source>
        <dbReference type="ARBA" id="ARBA00023295"/>
    </source>
</evidence>
<dbReference type="Gene3D" id="2.130.10.10">
    <property type="entry name" value="YVTN repeat-like/Quinoprotein amine dehydrogenase"/>
    <property type="match status" value="2"/>
</dbReference>
<keyword evidence="4" id="KW-0326">Glycosidase</keyword>
<feature type="domain" description="CARDB" evidence="8">
    <location>
        <begin position="23"/>
        <end position="94"/>
    </location>
</feature>
<dbReference type="PANTHER" id="PTHR43739:SF2">
    <property type="entry name" value="OLIGOXYLOGLUCAN-REDUCING END-SPECIFIC XYLOGLUCANASE-RELATED"/>
    <property type="match status" value="1"/>
</dbReference>